<comment type="caution">
    <text evidence="2">The sequence shown here is derived from an EMBL/GenBank/DDBJ whole genome shotgun (WGS) entry which is preliminary data.</text>
</comment>
<gene>
    <name evidence="2" type="ORF">GCM10009858_13410</name>
</gene>
<dbReference type="EMBL" id="BAAARE010000005">
    <property type="protein sequence ID" value="GAA2477315.1"/>
    <property type="molecule type" value="Genomic_DNA"/>
</dbReference>
<proteinExistence type="predicted"/>
<organism evidence="2 3">
    <name type="scientific">Terrabacter carboxydivorans</name>
    <dbReference type="NCBI Taxonomy" id="619730"/>
    <lineage>
        <taxon>Bacteria</taxon>
        <taxon>Bacillati</taxon>
        <taxon>Actinomycetota</taxon>
        <taxon>Actinomycetes</taxon>
        <taxon>Micrococcales</taxon>
        <taxon>Intrasporangiaceae</taxon>
        <taxon>Terrabacter</taxon>
    </lineage>
</organism>
<keyword evidence="3" id="KW-1185">Reference proteome</keyword>
<evidence type="ECO:0000313" key="2">
    <source>
        <dbReference type="EMBL" id="GAA2477315.1"/>
    </source>
</evidence>
<accession>A0ABN3L6P0</accession>
<protein>
    <submittedName>
        <fullName evidence="2">Uncharacterized protein</fullName>
    </submittedName>
</protein>
<reference evidence="2 3" key="1">
    <citation type="journal article" date="2019" name="Int. J. Syst. Evol. Microbiol.">
        <title>The Global Catalogue of Microorganisms (GCM) 10K type strain sequencing project: providing services to taxonomists for standard genome sequencing and annotation.</title>
        <authorList>
            <consortium name="The Broad Institute Genomics Platform"/>
            <consortium name="The Broad Institute Genome Sequencing Center for Infectious Disease"/>
            <person name="Wu L."/>
            <person name="Ma J."/>
        </authorList>
    </citation>
    <scope>NUCLEOTIDE SEQUENCE [LARGE SCALE GENOMIC DNA]</scope>
    <source>
        <strain evidence="2 3">JCM 16259</strain>
    </source>
</reference>
<sequence length="106" mass="11229">MSVLVHLCGGCTHQTAWHQGGNGGYTPCRCCRAGTADPDPAPTLLPTFSSPHGIREPLWEPGTQRNTGTTHASRTCDCAQCHEAAQAISRREHPSAAPRLVGLSGR</sequence>
<evidence type="ECO:0000313" key="3">
    <source>
        <dbReference type="Proteomes" id="UP001500730"/>
    </source>
</evidence>
<name>A0ABN3L6P0_9MICO</name>
<dbReference type="RefSeq" id="WP_344254045.1">
    <property type="nucleotide sequence ID" value="NZ_BAAARE010000005.1"/>
</dbReference>
<dbReference type="Proteomes" id="UP001500730">
    <property type="component" value="Unassembled WGS sequence"/>
</dbReference>
<feature type="region of interest" description="Disordered" evidence="1">
    <location>
        <begin position="42"/>
        <end position="71"/>
    </location>
</feature>
<evidence type="ECO:0000256" key="1">
    <source>
        <dbReference type="SAM" id="MobiDB-lite"/>
    </source>
</evidence>